<sequence length="396" mass="45141">MVRFGLIYFILMTATFAQNAKGVFSIVVEGNRSELSYIKKRSELTMARSTKFCRGSKMPKSQGGWSCKKTKPRISSCVLEYKCKFINKKFNRITETRRLRASLKDLPKSRGKYKITLISKDKKEVVKQLGGAAFFAAAAKKSKTAKGSFSSQKLAASSKRYPNLKKKTPRKKSIKPKTRARVARKEAMEIDEDELEELASLREDETQLKETDPNGDEEWVIEKVKKRNGKEEYQVYKKDEKYKGLSKTKRGKRNDWLSFALSYVAVSDSFKNSLSTFDVSWTPQKWFNADWGMRGNLGVHQFKSSETATLASQTFLVYDIGVFGLYRFGNLFVELGFGLQKWNDTLGESYNTLTFGGGYFFEYYKLGFIDRIQASYTTVGNDAANKEMKLSIGASF</sequence>
<evidence type="ECO:0000313" key="4">
    <source>
        <dbReference type="Proteomes" id="UP000196531"/>
    </source>
</evidence>
<comment type="caution">
    <text evidence="3">The sequence shown here is derived from an EMBL/GenBank/DDBJ whole genome shotgun (WGS) entry which is preliminary data.</text>
</comment>
<evidence type="ECO:0000256" key="2">
    <source>
        <dbReference type="SAM" id="SignalP"/>
    </source>
</evidence>
<name>A0A1Y5FD78_9BACT</name>
<protein>
    <recommendedName>
        <fullName evidence="5">Outer membrane protein beta-barrel domain-containing protein</fullName>
    </recommendedName>
</protein>
<evidence type="ECO:0008006" key="5">
    <source>
        <dbReference type="Google" id="ProtNLM"/>
    </source>
</evidence>
<feature type="chain" id="PRO_5012102146" description="Outer membrane protein beta-barrel domain-containing protein" evidence="2">
    <location>
        <begin position="21"/>
        <end position="396"/>
    </location>
</feature>
<gene>
    <name evidence="3" type="ORF">A9Q84_09490</name>
</gene>
<dbReference type="EMBL" id="MAAO01000006">
    <property type="protein sequence ID" value="OUR96572.1"/>
    <property type="molecule type" value="Genomic_DNA"/>
</dbReference>
<evidence type="ECO:0000256" key="1">
    <source>
        <dbReference type="SAM" id="MobiDB-lite"/>
    </source>
</evidence>
<proteinExistence type="predicted"/>
<keyword evidence="2" id="KW-0732">Signal</keyword>
<feature type="compositionally biased region" description="Basic residues" evidence="1">
    <location>
        <begin position="162"/>
        <end position="179"/>
    </location>
</feature>
<accession>A0A1Y5FD78</accession>
<reference evidence="4" key="1">
    <citation type="journal article" date="2017" name="Proc. Natl. Acad. Sci. U.S.A.">
        <title>Simulation of Deepwater Horizon oil plume reveals substrate specialization within a complex community of hydrocarbon-degraders.</title>
        <authorList>
            <person name="Hu P."/>
            <person name="Dubinsky E.A."/>
            <person name="Probst A.J."/>
            <person name="Wang J."/>
            <person name="Sieber C.M.K."/>
            <person name="Tom L.M."/>
            <person name="Gardinali P."/>
            <person name="Banfield J.F."/>
            <person name="Atlas R.M."/>
            <person name="Andersen G.L."/>
        </authorList>
    </citation>
    <scope>NUCLEOTIDE SEQUENCE [LARGE SCALE GENOMIC DNA]</scope>
</reference>
<organism evidence="3 4">
    <name type="scientific">Halobacteriovorax marinus</name>
    <dbReference type="NCBI Taxonomy" id="97084"/>
    <lineage>
        <taxon>Bacteria</taxon>
        <taxon>Pseudomonadati</taxon>
        <taxon>Bdellovibrionota</taxon>
        <taxon>Bacteriovoracia</taxon>
        <taxon>Bacteriovoracales</taxon>
        <taxon>Halobacteriovoraceae</taxon>
        <taxon>Halobacteriovorax</taxon>
    </lineage>
</organism>
<dbReference type="AlphaFoldDB" id="A0A1Y5FD78"/>
<dbReference type="Proteomes" id="UP000196531">
    <property type="component" value="Unassembled WGS sequence"/>
</dbReference>
<feature type="signal peptide" evidence="2">
    <location>
        <begin position="1"/>
        <end position="20"/>
    </location>
</feature>
<feature type="region of interest" description="Disordered" evidence="1">
    <location>
        <begin position="146"/>
        <end position="179"/>
    </location>
</feature>
<evidence type="ECO:0000313" key="3">
    <source>
        <dbReference type="EMBL" id="OUR96572.1"/>
    </source>
</evidence>